<dbReference type="EMBL" id="CCMZ01000028">
    <property type="protein sequence ID" value="CDX20891.1"/>
    <property type="molecule type" value="Genomic_DNA"/>
</dbReference>
<dbReference type="AlphaFoldDB" id="A0A090DVA6"/>
<accession>A0A090DVA6</accession>
<organism evidence="2 3">
    <name type="scientific">Mesorhizobium plurifarium</name>
    <dbReference type="NCBI Taxonomy" id="69974"/>
    <lineage>
        <taxon>Bacteria</taxon>
        <taxon>Pseudomonadati</taxon>
        <taxon>Pseudomonadota</taxon>
        <taxon>Alphaproteobacteria</taxon>
        <taxon>Hyphomicrobiales</taxon>
        <taxon>Phyllobacteriaceae</taxon>
        <taxon>Mesorhizobium</taxon>
    </lineage>
</organism>
<sequence length="169" mass="18037">MMVASFGTSGRIWSATARHCTLAASAVSWAKAMDDPAQTAPGELAQELRPDRFGLGGADLHAQHLAPAVTVDAHGDDEGQGLPRAADRGARPRRCGRRGAPSDRSRLSKRVANRTWGSPNPPAAFYRYSPDRKGEHGQALLAPASGFLHGLRRAQRPIPALLVRPRPGP</sequence>
<evidence type="ECO:0000313" key="3">
    <source>
        <dbReference type="Proteomes" id="UP000045285"/>
    </source>
</evidence>
<gene>
    <name evidence="2" type="ORF">MPL3356_340078</name>
</gene>
<evidence type="ECO:0000256" key="1">
    <source>
        <dbReference type="SAM" id="MobiDB-lite"/>
    </source>
</evidence>
<keyword evidence="3" id="KW-1185">Reference proteome</keyword>
<protein>
    <submittedName>
        <fullName evidence="2">Uncharacterized protein</fullName>
    </submittedName>
</protein>
<dbReference type="Proteomes" id="UP000045285">
    <property type="component" value="Unassembled WGS sequence"/>
</dbReference>
<reference evidence="3" key="1">
    <citation type="submission" date="2014-08" db="EMBL/GenBank/DDBJ databases">
        <authorList>
            <person name="Moulin L."/>
        </authorList>
    </citation>
    <scope>NUCLEOTIDE SEQUENCE [LARGE SCALE GENOMIC DNA]</scope>
</reference>
<name>A0A090DVA6_MESPL</name>
<proteinExistence type="predicted"/>
<feature type="region of interest" description="Disordered" evidence="1">
    <location>
        <begin position="72"/>
        <end position="137"/>
    </location>
</feature>
<evidence type="ECO:0000313" key="2">
    <source>
        <dbReference type="EMBL" id="CDX20891.1"/>
    </source>
</evidence>